<proteinExistence type="predicted"/>
<dbReference type="STRING" id="49451.A0A1J6JAY3"/>
<feature type="compositionally biased region" description="Low complexity" evidence="1">
    <location>
        <begin position="117"/>
        <end position="149"/>
    </location>
</feature>
<dbReference type="Gramene" id="OIT06871">
    <property type="protein sequence ID" value="OIT06871"/>
    <property type="gene ID" value="A4A49_21716"/>
</dbReference>
<reference evidence="2" key="1">
    <citation type="submission" date="2016-11" db="EMBL/GenBank/DDBJ databases">
        <title>The genome of Nicotiana attenuata.</title>
        <authorList>
            <person name="Xu S."/>
            <person name="Brockmoeller T."/>
            <person name="Gaquerel E."/>
            <person name="Navarro A."/>
            <person name="Kuhl H."/>
            <person name="Gase K."/>
            <person name="Ling Z."/>
            <person name="Zhou W."/>
            <person name="Kreitzer C."/>
            <person name="Stanke M."/>
            <person name="Tang H."/>
            <person name="Lyons E."/>
            <person name="Pandey P."/>
            <person name="Pandey S.P."/>
            <person name="Timmermann B."/>
            <person name="Baldwin I.T."/>
        </authorList>
    </citation>
    <scope>NUCLEOTIDE SEQUENCE [LARGE SCALE GENOMIC DNA]</scope>
    <source>
        <strain evidence="2">UT</strain>
    </source>
</reference>
<organism evidence="2 3">
    <name type="scientific">Nicotiana attenuata</name>
    <name type="common">Coyote tobacco</name>
    <dbReference type="NCBI Taxonomy" id="49451"/>
    <lineage>
        <taxon>Eukaryota</taxon>
        <taxon>Viridiplantae</taxon>
        <taxon>Streptophyta</taxon>
        <taxon>Embryophyta</taxon>
        <taxon>Tracheophyta</taxon>
        <taxon>Spermatophyta</taxon>
        <taxon>Magnoliopsida</taxon>
        <taxon>eudicotyledons</taxon>
        <taxon>Gunneridae</taxon>
        <taxon>Pentapetalae</taxon>
        <taxon>asterids</taxon>
        <taxon>lamiids</taxon>
        <taxon>Solanales</taxon>
        <taxon>Solanaceae</taxon>
        <taxon>Nicotianoideae</taxon>
        <taxon>Nicotianeae</taxon>
        <taxon>Nicotiana</taxon>
    </lineage>
</organism>
<name>A0A1J6JAY3_NICAT</name>
<evidence type="ECO:0000313" key="2">
    <source>
        <dbReference type="EMBL" id="OIT06871.1"/>
    </source>
</evidence>
<dbReference type="OMA" id="PPRCWSY"/>
<gene>
    <name evidence="2" type="ORF">A4A49_21716</name>
</gene>
<dbReference type="PANTHER" id="PTHR33257">
    <property type="entry name" value="OS05G0165500 PROTEIN"/>
    <property type="match status" value="1"/>
</dbReference>
<protein>
    <submittedName>
        <fullName evidence="2">Uncharacterized protein</fullName>
    </submittedName>
</protein>
<evidence type="ECO:0000313" key="3">
    <source>
        <dbReference type="Proteomes" id="UP000187609"/>
    </source>
</evidence>
<dbReference type="Proteomes" id="UP000187609">
    <property type="component" value="Unassembled WGS sequence"/>
</dbReference>
<dbReference type="PANTHER" id="PTHR33257:SF46">
    <property type="entry name" value="OVATE FAMILY PROTEIN"/>
    <property type="match status" value="1"/>
</dbReference>
<sequence length="161" mass="18159">MKNRPNIFSSEIPIKSKFYQNQDLHSRTEIPSDHMIPPSMKKSNFEVYYGDVPLAIPFKWETQPGTPKVKFLETPIPPLTPPPSFQVKKKNAIKKQTKAKFLQMLSFLPKLNLRKSQLQSSSSSDPTSYSSSSLSSSSLSSPPRCWSYSAPASPYRGKFSI</sequence>
<comment type="caution">
    <text evidence="2">The sequence shown here is derived from an EMBL/GenBank/DDBJ whole genome shotgun (WGS) entry which is preliminary data.</text>
</comment>
<dbReference type="AlphaFoldDB" id="A0A1J6JAY3"/>
<evidence type="ECO:0000256" key="1">
    <source>
        <dbReference type="SAM" id="MobiDB-lite"/>
    </source>
</evidence>
<keyword evidence="3" id="KW-1185">Reference proteome</keyword>
<dbReference type="EMBL" id="MJEQ01037184">
    <property type="protein sequence ID" value="OIT06871.1"/>
    <property type="molecule type" value="Genomic_DNA"/>
</dbReference>
<accession>A0A1J6JAY3</accession>
<feature type="region of interest" description="Disordered" evidence="1">
    <location>
        <begin position="117"/>
        <end position="161"/>
    </location>
</feature>